<sequence length="863" mass="96256">MTTTTATPAPVPTPLTVANVTAIADRYYQYFPDVRESARDWGIKLLKFHTHMDLDPDEVYWHDFDNAQNSGRAYTGQQHIGKPKETLTVTELVLRRFNTFCQVNFDLLDQMSGFYTAKDAGIYNETNEVPLAPSEIMKEFWATDFSSHYQRRLDAFLRDYADDGRLLIKILFFSFTWNAYNTGALSGKQLRLVFDAFAGPVSVPPTLDDLQRLHTQRRQAVVRSFSLGDLTSFDILRITTAEGPEILYMPAGWFRTFHNEQQLYEWVAEIATEEHGRERLIAHFNTAGESTTPPRKLLLATLERIRTTPWQSGQRLLNGVSKVIDKDVFTFLFDTVRERLKLDAKELLASNHELRKELFLIDLEAFMRIVTPLALADPAVALVAVAAGSIAFGTHLAKAVHGQTRASRQAAFRAAILDALNILLDMPLLRGVGDDALAELGGFEELGAALELDETDLALIDHTATANAQLDAVATQEDLTGLTEGTGLYQGIYTTPEGNHYLRMDGKIFQAHHIEALDRWVIVDPIAPRQITGSWPVQKDWMGRWELFTMTVPQDQTAAADALAALDTDPGYRDIIAMLVSPNAHQLMTGPIDSVLLTARAQLIELRKTLGSQAEAFFRGSVPQVSPRLPTVTATMTPKEFLTQVFTINNGLVINEGSNAVGSCQLLIKYMSTLKAQQVKTLYVQGLLRDLHQASLDQFEKTGIFSRELEKQLRTLHNRGTRLDTGRYTLRQVLVEARRQGISVKALDCAASLSTDGLENPSVHLGQRMRVYYAYKRIEALQSSKPGDKWLALTDQLLANHHNRTPGLANIMGTPSLRVSWVDFDQPLRFAADTGEVLSPGRIPIRGDITLKVPSPGKPANNS</sequence>
<dbReference type="EMBL" id="JACYWZ010000011">
    <property type="protein sequence ID" value="MBD8772072.1"/>
    <property type="molecule type" value="Genomic_DNA"/>
</dbReference>
<evidence type="ECO:0000313" key="3">
    <source>
        <dbReference type="Proteomes" id="UP000620025"/>
    </source>
</evidence>
<reference evidence="2 3" key="1">
    <citation type="journal article" date="2020" name="FEMS Microbiol. Ecol.">
        <title>Temporal dynamics of bacterial communities during seed development and maturation.</title>
        <authorList>
            <person name="Chesneau G."/>
            <person name="Torres-Cortes G."/>
            <person name="Briand M."/>
            <person name="Darrasse A."/>
            <person name="Preveaux A."/>
            <person name="Marais C."/>
            <person name="Jacques M.A."/>
            <person name="Shade A."/>
            <person name="Barret M."/>
        </authorList>
    </citation>
    <scope>NUCLEOTIDE SEQUENCE [LARGE SCALE GENOMIC DNA]</scope>
    <source>
        <strain evidence="2 3">CFBP13599</strain>
    </source>
</reference>
<feature type="domain" description="Dermonecrotic toxin N-terminal" evidence="1">
    <location>
        <begin position="31"/>
        <end position="285"/>
    </location>
</feature>
<evidence type="ECO:0000259" key="1">
    <source>
        <dbReference type="Pfam" id="PF20178"/>
    </source>
</evidence>
<dbReference type="CDD" id="cd14729">
    <property type="entry name" value="RtxA-like"/>
    <property type="match status" value="1"/>
</dbReference>
<name>A0ABR9C411_9PSED</name>
<dbReference type="Pfam" id="PF20178">
    <property type="entry name" value="ToxA_N"/>
    <property type="match status" value="1"/>
</dbReference>
<organism evidence="2 3">
    <name type="scientific">Pseudomonas coleopterorum</name>
    <dbReference type="NCBI Taxonomy" id="1605838"/>
    <lineage>
        <taxon>Bacteria</taxon>
        <taxon>Pseudomonadati</taxon>
        <taxon>Pseudomonadota</taxon>
        <taxon>Gammaproteobacteria</taxon>
        <taxon>Pseudomonadales</taxon>
        <taxon>Pseudomonadaceae</taxon>
        <taxon>Pseudomonas</taxon>
    </lineage>
</organism>
<accession>A0ABR9C411</accession>
<dbReference type="Proteomes" id="UP000620025">
    <property type="component" value="Unassembled WGS sequence"/>
</dbReference>
<comment type="caution">
    <text evidence="2">The sequence shown here is derived from an EMBL/GenBank/DDBJ whole genome shotgun (WGS) entry which is preliminary data.</text>
</comment>
<proteinExistence type="predicted"/>
<dbReference type="SUPFAM" id="SSF159501">
    <property type="entry name" value="EreA/ChaN-like"/>
    <property type="match status" value="1"/>
</dbReference>
<evidence type="ECO:0000313" key="2">
    <source>
        <dbReference type="EMBL" id="MBD8772072.1"/>
    </source>
</evidence>
<dbReference type="RefSeq" id="WP_192069180.1">
    <property type="nucleotide sequence ID" value="NZ_JACYWY010000005.1"/>
</dbReference>
<protein>
    <submittedName>
        <fullName evidence="2">Membrane-targeted effector domain-containing toxin</fullName>
    </submittedName>
</protein>
<dbReference type="Gene3D" id="3.40.50.11550">
    <property type="match status" value="1"/>
</dbReference>
<gene>
    <name evidence="2" type="ORF">IFT38_21275</name>
</gene>
<dbReference type="InterPro" id="IPR046673">
    <property type="entry name" value="ToxA_N"/>
</dbReference>
<keyword evidence="3" id="KW-1185">Reference proteome</keyword>